<comment type="caution">
    <text evidence="2">The sequence shown here is derived from an EMBL/GenBank/DDBJ whole genome shotgun (WGS) entry which is preliminary data.</text>
</comment>
<evidence type="ECO:0000259" key="1">
    <source>
        <dbReference type="Pfam" id="PF13649"/>
    </source>
</evidence>
<gene>
    <name evidence="2" type="ORF">ABR189_17840</name>
</gene>
<dbReference type="PANTHER" id="PTHR43464">
    <property type="entry name" value="METHYLTRANSFERASE"/>
    <property type="match status" value="1"/>
</dbReference>
<sequence length="268" mass="30378">MSTTPDYFDANQKSWNKATAYHVASDFYDVPAFLNGKNSLNSIELNLLGDITGQSLLHLQCHFGQDTLSLARMGANTTGIDLSDAAIQQAQALAAQLALDKKAAFMCSNVYNLKENLQGQFDIVFSSYGVIGWLPDMNKWAQIVSHFLKPGGQFIFVEFHPAVWMFDNDFTNLQYSYFNVEVIKEESSGSYADKNADFKQLTYNWNHSLADVITALLQAGLKLEQFQEFDYSPYNCFRNTIQEGNRYYIKGMEHKLPMVYALKMSKPI</sequence>
<reference evidence="2 3" key="1">
    <citation type="submission" date="2024-06" db="EMBL/GenBank/DDBJ databases">
        <title>Chitinophaga defluvii sp. nov., isolated from municipal sewage.</title>
        <authorList>
            <person name="Zhang L."/>
        </authorList>
    </citation>
    <scope>NUCLEOTIDE SEQUENCE [LARGE SCALE GENOMIC DNA]</scope>
    <source>
        <strain evidence="2 3">H8</strain>
    </source>
</reference>
<keyword evidence="2" id="KW-0489">Methyltransferase</keyword>
<dbReference type="InterPro" id="IPR029063">
    <property type="entry name" value="SAM-dependent_MTases_sf"/>
</dbReference>
<evidence type="ECO:0000313" key="3">
    <source>
        <dbReference type="Proteomes" id="UP001549749"/>
    </source>
</evidence>
<dbReference type="PANTHER" id="PTHR43464:SF82">
    <property type="entry name" value="METHYLTRANSFERASE DOMAIN-CONTAINING PROTEIN"/>
    <property type="match status" value="1"/>
</dbReference>
<feature type="domain" description="Methyltransferase" evidence="1">
    <location>
        <begin position="57"/>
        <end position="152"/>
    </location>
</feature>
<dbReference type="CDD" id="cd02440">
    <property type="entry name" value="AdoMet_MTases"/>
    <property type="match status" value="1"/>
</dbReference>
<dbReference type="InterPro" id="IPR041698">
    <property type="entry name" value="Methyltransf_25"/>
</dbReference>
<dbReference type="SUPFAM" id="SSF53335">
    <property type="entry name" value="S-adenosyl-L-methionine-dependent methyltransferases"/>
    <property type="match status" value="1"/>
</dbReference>
<name>A0ABV2T865_9BACT</name>
<dbReference type="Pfam" id="PF13649">
    <property type="entry name" value="Methyltransf_25"/>
    <property type="match status" value="1"/>
</dbReference>
<proteinExistence type="predicted"/>
<keyword evidence="3" id="KW-1185">Reference proteome</keyword>
<dbReference type="GO" id="GO:0032259">
    <property type="term" value="P:methylation"/>
    <property type="evidence" value="ECO:0007669"/>
    <property type="project" value="UniProtKB-KW"/>
</dbReference>
<dbReference type="Gene3D" id="3.40.50.150">
    <property type="entry name" value="Vaccinia Virus protein VP39"/>
    <property type="match status" value="1"/>
</dbReference>
<accession>A0ABV2T865</accession>
<dbReference type="EMBL" id="JBEXAC010000002">
    <property type="protein sequence ID" value="MET6999255.1"/>
    <property type="molecule type" value="Genomic_DNA"/>
</dbReference>
<dbReference type="RefSeq" id="WP_354661823.1">
    <property type="nucleotide sequence ID" value="NZ_JBEXAC010000002.1"/>
</dbReference>
<protein>
    <submittedName>
        <fullName evidence="2">Methyltransferase domain-containing protein</fullName>
    </submittedName>
</protein>
<dbReference type="Proteomes" id="UP001549749">
    <property type="component" value="Unassembled WGS sequence"/>
</dbReference>
<keyword evidence="2" id="KW-0808">Transferase</keyword>
<organism evidence="2 3">
    <name type="scientific">Chitinophaga defluvii</name>
    <dbReference type="NCBI Taxonomy" id="3163343"/>
    <lineage>
        <taxon>Bacteria</taxon>
        <taxon>Pseudomonadati</taxon>
        <taxon>Bacteroidota</taxon>
        <taxon>Chitinophagia</taxon>
        <taxon>Chitinophagales</taxon>
        <taxon>Chitinophagaceae</taxon>
        <taxon>Chitinophaga</taxon>
    </lineage>
</organism>
<evidence type="ECO:0000313" key="2">
    <source>
        <dbReference type="EMBL" id="MET6999255.1"/>
    </source>
</evidence>
<dbReference type="GO" id="GO:0008168">
    <property type="term" value="F:methyltransferase activity"/>
    <property type="evidence" value="ECO:0007669"/>
    <property type="project" value="UniProtKB-KW"/>
</dbReference>